<dbReference type="GO" id="GO:0008658">
    <property type="term" value="F:penicillin binding"/>
    <property type="evidence" value="ECO:0007669"/>
    <property type="project" value="InterPro"/>
</dbReference>
<evidence type="ECO:0000256" key="5">
    <source>
        <dbReference type="ARBA" id="ARBA00022645"/>
    </source>
</evidence>
<comment type="subcellular location">
    <subcellularLocation>
        <location evidence="1">Membrane</location>
    </subcellularLocation>
</comment>
<dbReference type="GO" id="GO:0043093">
    <property type="term" value="P:FtsZ-dependent cytokinesis"/>
    <property type="evidence" value="ECO:0007669"/>
    <property type="project" value="UniProtKB-UniRule"/>
</dbReference>
<name>A0A3N1XTT8_9GAMM</name>
<evidence type="ECO:0000256" key="3">
    <source>
        <dbReference type="ARBA" id="ARBA00022519"/>
    </source>
</evidence>
<evidence type="ECO:0000313" key="20">
    <source>
        <dbReference type="Proteomes" id="UP000276634"/>
    </source>
</evidence>
<evidence type="ECO:0000313" key="19">
    <source>
        <dbReference type="EMBL" id="ROR29678.1"/>
    </source>
</evidence>
<sequence>MSDGAGMRWRHRLALAVVAVAGGVLAARAVELEVFERDFLVREGEARHLRTVTVAAHRGMILDRNGEPLAVSTPVPSVWAEPAALLADEAAMVRVARTLGLDARRLRRELDARRGREFHYLRRHVTPETAERVLALGAPGVGIRREYRRYYPAGEVAAHVVGVTDVDDVGQEGIELAYDGWLRGRPGAKRVVRDRLGRPVADVELVRPPQPGRDLHLTLDRRIQYLAYRELKAAVQAERAAAGAAVVLDARSGEVLALAVQPSYNPNNRAAWDPARRRNRALTDPIEPGSTIKPFTLAAALESGRFRATSVIDTSPGRLRVGDLTVHDLRDYGAIDLATVLIQSSNVGAAAVALALPAERLWAVFDRVGFGRPTGSGFPGEAAGTLRDWRTWREVEQATLGYGYGLAVTPLQLARAYAAIAAGGMLPPVRLVQEAEAPPPARALPYRVALELRSMLEGVVARGTGRRAAVPGYRVAGKTGTVRKVGPGGYLEDRYRALFVGMAPASRPRLVVAVMIDDPRGESYYGGEVAAPVFARIMAGALRLLDVPPDALPAGTQVAALGRSEP</sequence>
<evidence type="ECO:0000256" key="6">
    <source>
        <dbReference type="ARBA" id="ARBA00022670"/>
    </source>
</evidence>
<feature type="domain" description="Penicillin-binding protein transpeptidase" evidence="17">
    <location>
        <begin position="243"/>
        <end position="538"/>
    </location>
</feature>
<keyword evidence="4 16" id="KW-0132">Cell division</keyword>
<evidence type="ECO:0000256" key="14">
    <source>
        <dbReference type="ARBA" id="ARBA00023306"/>
    </source>
</evidence>
<dbReference type="GO" id="GO:0008955">
    <property type="term" value="F:peptidoglycan glycosyltransferase activity"/>
    <property type="evidence" value="ECO:0007669"/>
    <property type="project" value="InterPro"/>
</dbReference>
<dbReference type="InterPro" id="IPR012338">
    <property type="entry name" value="Beta-lactam/transpept-like"/>
</dbReference>
<comment type="catalytic activity">
    <reaction evidence="16">
        <text>Preferential cleavage: (Ac)2-L-Lys-D-Ala-|-D-Ala. Also transpeptidation of peptidyl-alanyl moieties that are N-acyl substituents of D-alanine.</text>
        <dbReference type="EC" id="3.4.16.4"/>
    </reaction>
</comment>
<dbReference type="GO" id="GO:0006508">
    <property type="term" value="P:proteolysis"/>
    <property type="evidence" value="ECO:0007669"/>
    <property type="project" value="UniProtKB-KW"/>
</dbReference>
<keyword evidence="9 16" id="KW-0133">Cell shape</keyword>
<evidence type="ECO:0000256" key="12">
    <source>
        <dbReference type="ARBA" id="ARBA00023136"/>
    </source>
</evidence>
<gene>
    <name evidence="16" type="primary">ftsI</name>
    <name evidence="19" type="ORF">EDC57_2350</name>
</gene>
<comment type="caution">
    <text evidence="19">The sequence shown here is derived from an EMBL/GenBank/DDBJ whole genome shotgun (WGS) entry which is preliminary data.</text>
</comment>
<dbReference type="InterPro" id="IPR005311">
    <property type="entry name" value="PBP_dimer"/>
</dbReference>
<keyword evidence="12 16" id="KW-0472">Membrane</keyword>
<comment type="similarity">
    <text evidence="16">Belongs to the transpeptidase family. FtsI subfamily.</text>
</comment>
<evidence type="ECO:0000256" key="8">
    <source>
        <dbReference type="ARBA" id="ARBA00022801"/>
    </source>
</evidence>
<keyword evidence="5 16" id="KW-0121">Carboxypeptidase</keyword>
<dbReference type="EMBL" id="RJVI01000003">
    <property type="protein sequence ID" value="ROR29678.1"/>
    <property type="molecule type" value="Genomic_DNA"/>
</dbReference>
<keyword evidence="14 16" id="KW-0131">Cell cycle</keyword>
<comment type="function">
    <text evidence="16">Catalyzes cross-linking of the peptidoglycan cell wall at the division septum.</text>
</comment>
<evidence type="ECO:0000259" key="18">
    <source>
        <dbReference type="Pfam" id="PF03717"/>
    </source>
</evidence>
<dbReference type="GO" id="GO:0000917">
    <property type="term" value="P:division septum assembly"/>
    <property type="evidence" value="ECO:0007669"/>
    <property type="project" value="UniProtKB-KW"/>
</dbReference>
<keyword evidence="15 16" id="KW-0961">Cell wall biogenesis/degradation</keyword>
<organism evidence="19 20">
    <name type="scientific">Inmirania thermothiophila</name>
    <dbReference type="NCBI Taxonomy" id="1750597"/>
    <lineage>
        <taxon>Bacteria</taxon>
        <taxon>Pseudomonadati</taxon>
        <taxon>Pseudomonadota</taxon>
        <taxon>Gammaproteobacteria</taxon>
        <taxon>Chromatiales</taxon>
        <taxon>Ectothiorhodospiraceae</taxon>
        <taxon>Inmirania</taxon>
    </lineage>
</organism>
<evidence type="ECO:0000256" key="9">
    <source>
        <dbReference type="ARBA" id="ARBA00022960"/>
    </source>
</evidence>
<dbReference type="GO" id="GO:0009002">
    <property type="term" value="F:serine-type D-Ala-D-Ala carboxypeptidase activity"/>
    <property type="evidence" value="ECO:0007669"/>
    <property type="project" value="UniProtKB-UniRule"/>
</dbReference>
<evidence type="ECO:0000256" key="1">
    <source>
        <dbReference type="ARBA" id="ARBA00004370"/>
    </source>
</evidence>
<accession>A0A3N1XTT8</accession>
<comment type="pathway">
    <text evidence="16">Cell wall biogenesis; peptidoglycan biosynthesis.</text>
</comment>
<dbReference type="GO" id="GO:0005886">
    <property type="term" value="C:plasma membrane"/>
    <property type="evidence" value="ECO:0007669"/>
    <property type="project" value="UniProtKB-UniRule"/>
</dbReference>
<dbReference type="SUPFAM" id="SSF56601">
    <property type="entry name" value="beta-lactamase/transpeptidase-like"/>
    <property type="match status" value="1"/>
</dbReference>
<keyword evidence="11 16" id="KW-1133">Transmembrane helix</keyword>
<dbReference type="Gene3D" id="3.30.450.330">
    <property type="match status" value="1"/>
</dbReference>
<evidence type="ECO:0000256" key="15">
    <source>
        <dbReference type="ARBA" id="ARBA00023316"/>
    </source>
</evidence>
<protein>
    <recommendedName>
        <fullName evidence="16">Peptidoglycan D,D-transpeptidase FtsI</fullName>
        <ecNumber evidence="16">3.4.16.4</ecNumber>
    </recommendedName>
    <alternativeName>
        <fullName evidence="16">Penicillin-binding protein 3</fullName>
        <shortName evidence="16">PBP-3</shortName>
    </alternativeName>
</protein>
<dbReference type="GO" id="GO:0071555">
    <property type="term" value="P:cell wall organization"/>
    <property type="evidence" value="ECO:0007669"/>
    <property type="project" value="UniProtKB-KW"/>
</dbReference>
<dbReference type="Pfam" id="PF03717">
    <property type="entry name" value="PBP_dimer"/>
    <property type="match status" value="1"/>
</dbReference>
<proteinExistence type="inferred from homology"/>
<dbReference type="GO" id="GO:0009252">
    <property type="term" value="P:peptidoglycan biosynthetic process"/>
    <property type="evidence" value="ECO:0007669"/>
    <property type="project" value="UniProtKB-UniRule"/>
</dbReference>
<dbReference type="InterPro" id="IPR036138">
    <property type="entry name" value="PBP_dimer_sf"/>
</dbReference>
<dbReference type="OrthoDB" id="9766847at2"/>
<dbReference type="InterPro" id="IPR050515">
    <property type="entry name" value="Beta-lactam/transpept"/>
</dbReference>
<keyword evidence="3 16" id="KW-0997">Cell inner membrane</keyword>
<evidence type="ECO:0000259" key="17">
    <source>
        <dbReference type="Pfam" id="PF00905"/>
    </source>
</evidence>
<keyword evidence="2 16" id="KW-1003">Cell membrane</keyword>
<evidence type="ECO:0000256" key="11">
    <source>
        <dbReference type="ARBA" id="ARBA00022989"/>
    </source>
</evidence>
<evidence type="ECO:0000256" key="16">
    <source>
        <dbReference type="HAMAP-Rule" id="MF_02080"/>
    </source>
</evidence>
<dbReference type="AlphaFoldDB" id="A0A3N1XTT8"/>
<keyword evidence="10 16" id="KW-0573">Peptidoglycan synthesis</keyword>
<keyword evidence="8 16" id="KW-0378">Hydrolase</keyword>
<dbReference type="EC" id="3.4.16.4" evidence="16"/>
<dbReference type="Gene3D" id="3.90.1310.10">
    <property type="entry name" value="Penicillin-binding protein 2a (Domain 2)"/>
    <property type="match status" value="1"/>
</dbReference>
<keyword evidence="13 16" id="KW-0717">Septation</keyword>
<evidence type="ECO:0000256" key="2">
    <source>
        <dbReference type="ARBA" id="ARBA00022475"/>
    </source>
</evidence>
<dbReference type="Gene3D" id="3.40.710.10">
    <property type="entry name" value="DD-peptidase/beta-lactamase superfamily"/>
    <property type="match status" value="1"/>
</dbReference>
<dbReference type="Proteomes" id="UP000276634">
    <property type="component" value="Unassembled WGS sequence"/>
</dbReference>
<dbReference type="HAMAP" id="MF_02080">
    <property type="entry name" value="FtsI_transpept"/>
    <property type="match status" value="1"/>
</dbReference>
<reference evidence="19 20" key="1">
    <citation type="submission" date="2018-11" db="EMBL/GenBank/DDBJ databases">
        <title>Genomic Encyclopedia of Type Strains, Phase IV (KMG-IV): sequencing the most valuable type-strain genomes for metagenomic binning, comparative biology and taxonomic classification.</title>
        <authorList>
            <person name="Goeker M."/>
        </authorList>
    </citation>
    <scope>NUCLEOTIDE SEQUENCE [LARGE SCALE GENOMIC DNA]</scope>
    <source>
        <strain evidence="19 20">DSM 100275</strain>
    </source>
</reference>
<dbReference type="SUPFAM" id="SSF56519">
    <property type="entry name" value="Penicillin binding protein dimerisation domain"/>
    <property type="match status" value="1"/>
</dbReference>
<evidence type="ECO:0000256" key="7">
    <source>
        <dbReference type="ARBA" id="ARBA00022692"/>
    </source>
</evidence>
<evidence type="ECO:0000256" key="10">
    <source>
        <dbReference type="ARBA" id="ARBA00022984"/>
    </source>
</evidence>
<feature type="active site" description="Acyl-ester intermediate" evidence="16">
    <location>
        <position position="290"/>
    </location>
</feature>
<dbReference type="InterPro" id="IPR037532">
    <property type="entry name" value="FtsI_transpept"/>
</dbReference>
<feature type="domain" description="Penicillin-binding protein dimerisation" evidence="18">
    <location>
        <begin position="54"/>
        <end position="201"/>
    </location>
</feature>
<dbReference type="PANTHER" id="PTHR30627:SF1">
    <property type="entry name" value="PEPTIDOGLYCAN D,D-TRANSPEPTIDASE FTSI"/>
    <property type="match status" value="1"/>
</dbReference>
<dbReference type="InterPro" id="IPR001460">
    <property type="entry name" value="PCN-bd_Tpept"/>
</dbReference>
<evidence type="ECO:0000256" key="13">
    <source>
        <dbReference type="ARBA" id="ARBA00023210"/>
    </source>
</evidence>
<evidence type="ECO:0000256" key="4">
    <source>
        <dbReference type="ARBA" id="ARBA00022618"/>
    </source>
</evidence>
<keyword evidence="20" id="KW-1185">Reference proteome</keyword>
<keyword evidence="6 16" id="KW-0645">Protease</keyword>
<dbReference type="UniPathway" id="UPA00219"/>
<dbReference type="GO" id="GO:0008360">
    <property type="term" value="P:regulation of cell shape"/>
    <property type="evidence" value="ECO:0007669"/>
    <property type="project" value="UniProtKB-KW"/>
</dbReference>
<dbReference type="Pfam" id="PF00905">
    <property type="entry name" value="Transpeptidase"/>
    <property type="match status" value="1"/>
</dbReference>
<keyword evidence="7 16" id="KW-0812">Transmembrane</keyword>
<dbReference type="PANTHER" id="PTHR30627">
    <property type="entry name" value="PEPTIDOGLYCAN D,D-TRANSPEPTIDASE"/>
    <property type="match status" value="1"/>
</dbReference>